<keyword evidence="1" id="KW-1133">Transmembrane helix</keyword>
<keyword evidence="1" id="KW-0812">Transmembrane</keyword>
<protein>
    <recommendedName>
        <fullName evidence="4">DUF4389 domain-containing protein</fullName>
    </recommendedName>
</protein>
<dbReference type="RefSeq" id="WP_007273985.1">
    <property type="nucleotide sequence ID" value="NZ_BMCI01000010.1"/>
</dbReference>
<name>A0A830DYW2_9EURY</name>
<evidence type="ECO:0008006" key="4">
    <source>
        <dbReference type="Google" id="ProtNLM"/>
    </source>
</evidence>
<evidence type="ECO:0000313" key="3">
    <source>
        <dbReference type="Proteomes" id="UP000646833"/>
    </source>
</evidence>
<sequence length="92" mass="10588">MQLGTYRRRALWRVWAMVWQLTVGYVVTFVIGILGVVFAVIDLLAELVLNRDGLRSSSTVGRWVHYSLEWSFEQTSYSLTGKGEFEWLPSMG</sequence>
<keyword evidence="1" id="KW-0472">Membrane</keyword>
<dbReference type="Proteomes" id="UP000646833">
    <property type="component" value="Unassembled WGS sequence"/>
</dbReference>
<evidence type="ECO:0000256" key="1">
    <source>
        <dbReference type="SAM" id="Phobius"/>
    </source>
</evidence>
<proteinExistence type="predicted"/>
<dbReference type="AlphaFoldDB" id="A0A830DYW2"/>
<accession>A0A830DYW2</accession>
<gene>
    <name evidence="2" type="ORF">GCM10007209_38210</name>
</gene>
<dbReference type="EMBL" id="BMCI01000010">
    <property type="protein sequence ID" value="GGC72602.1"/>
    <property type="molecule type" value="Genomic_DNA"/>
</dbReference>
<comment type="caution">
    <text evidence="2">The sequence shown here is derived from an EMBL/GenBank/DDBJ whole genome shotgun (WGS) entry which is preliminary data.</text>
</comment>
<feature type="transmembrane region" description="Helical" evidence="1">
    <location>
        <begin position="12"/>
        <end position="41"/>
    </location>
</feature>
<organism evidence="2 3">
    <name type="scientific">Haloferax sulfurifontis</name>
    <dbReference type="NCBI Taxonomy" id="255616"/>
    <lineage>
        <taxon>Archaea</taxon>
        <taxon>Methanobacteriati</taxon>
        <taxon>Methanobacteriota</taxon>
        <taxon>Stenosarchaea group</taxon>
        <taxon>Halobacteria</taxon>
        <taxon>Halobacteriales</taxon>
        <taxon>Haloferacaceae</taxon>
        <taxon>Haloferax</taxon>
    </lineage>
</organism>
<reference evidence="2" key="2">
    <citation type="submission" date="2020-09" db="EMBL/GenBank/DDBJ databases">
        <authorList>
            <person name="Sun Q."/>
            <person name="Sedlacek I."/>
        </authorList>
    </citation>
    <scope>NUCLEOTIDE SEQUENCE</scope>
    <source>
        <strain evidence="2">CCM 7217</strain>
    </source>
</reference>
<evidence type="ECO:0000313" key="2">
    <source>
        <dbReference type="EMBL" id="GGC72602.1"/>
    </source>
</evidence>
<reference evidence="2" key="1">
    <citation type="journal article" date="2014" name="Int. J. Syst. Evol. Microbiol.">
        <title>Complete genome sequence of Corynebacterium casei LMG S-19264T (=DSM 44701T), isolated from a smear-ripened cheese.</title>
        <authorList>
            <consortium name="US DOE Joint Genome Institute (JGI-PGF)"/>
            <person name="Walter F."/>
            <person name="Albersmeier A."/>
            <person name="Kalinowski J."/>
            <person name="Ruckert C."/>
        </authorList>
    </citation>
    <scope>NUCLEOTIDE SEQUENCE</scope>
    <source>
        <strain evidence="2">CCM 7217</strain>
    </source>
</reference>